<comment type="caution">
    <text evidence="11">The sequence shown here is derived from an EMBL/GenBank/DDBJ whole genome shotgun (WGS) entry which is preliminary data.</text>
</comment>
<evidence type="ECO:0000256" key="3">
    <source>
        <dbReference type="ARBA" id="ARBA00022643"/>
    </source>
</evidence>
<protein>
    <recommendedName>
        <fullName evidence="6">L-lactate oxidase</fullName>
    </recommendedName>
</protein>
<evidence type="ECO:0000256" key="1">
    <source>
        <dbReference type="ARBA" id="ARBA00001917"/>
    </source>
</evidence>
<reference evidence="11 12" key="1">
    <citation type="submission" date="2019-08" db="EMBL/GenBank/DDBJ databases">
        <title>Calorimonas adulescens gen. nov., sp. nov., an anaerobic thermophilic bacterium from Sakhalin hot spring.</title>
        <authorList>
            <person name="Khomyakova M.A."/>
            <person name="Merkel A.Y."/>
            <person name="Novikov A."/>
            <person name="Bonch-Osmolovskaya E.A."/>
            <person name="Slobodkin A.I."/>
        </authorList>
    </citation>
    <scope>NUCLEOTIDE SEQUENCE [LARGE SCALE GENOMIC DNA]</scope>
    <source>
        <strain evidence="11 12">A05MB</strain>
    </source>
</reference>
<dbReference type="SUPFAM" id="SSF51395">
    <property type="entry name" value="FMN-linked oxidoreductases"/>
    <property type="match status" value="1"/>
</dbReference>
<feature type="binding site" evidence="9">
    <location>
        <begin position="290"/>
        <end position="291"/>
    </location>
    <ligand>
        <name>FMN</name>
        <dbReference type="ChEBI" id="CHEBI:58210"/>
    </ligand>
</feature>
<dbReference type="Gene3D" id="3.20.20.70">
    <property type="entry name" value="Aldolase class I"/>
    <property type="match status" value="1"/>
</dbReference>
<evidence type="ECO:0000256" key="4">
    <source>
        <dbReference type="ARBA" id="ARBA00023002"/>
    </source>
</evidence>
<name>A0A5D8QDA2_9THEO</name>
<evidence type="ECO:0000259" key="10">
    <source>
        <dbReference type="PROSITE" id="PS51349"/>
    </source>
</evidence>
<sequence length="353" mass="37857">MNYDELRKNARINMNNVCRGCKRCDGIACAGEVPGIGGVGSGEGFIENVRALSRVKLELKTLHNVKKPDISSEIFGENVSFPVLPAPMAGMKSNFGGYFTEYEFASILANACKELRLMYTSADGPDPNMFNAGIEAIKNTGVPSIVFIKPRGVKEVIEKIKVAEEAGAKAVGMDVDGAGLILMVRSGQEVGPKNTDELKEIISSTSLPVVLKGIMTVEEAKIAYESGAKGIVVSNHGGRVLEAAMATCDVLPEIAEKFKRKMAIFVDGGVRSGVDVLKMLALGADAVIVGRPVAIAAHGGRIDGVKWLLKNYADELYQAMILTGTPDVHINSEIECFGNNILIKIKERGTWRV</sequence>
<evidence type="ECO:0000256" key="8">
    <source>
        <dbReference type="PIRSR" id="PIRSR000138-1"/>
    </source>
</evidence>
<keyword evidence="3 9" id="KW-0288">FMN</keyword>
<dbReference type="RefSeq" id="WP_149545789.1">
    <property type="nucleotide sequence ID" value="NZ_VTPS01000015.1"/>
</dbReference>
<dbReference type="Pfam" id="PF01070">
    <property type="entry name" value="FMN_dh"/>
    <property type="match status" value="2"/>
</dbReference>
<evidence type="ECO:0000256" key="9">
    <source>
        <dbReference type="PIRSR" id="PIRSR000138-2"/>
    </source>
</evidence>
<feature type="binding site" evidence="9">
    <location>
        <position position="234"/>
    </location>
    <ligand>
        <name>FMN</name>
        <dbReference type="ChEBI" id="CHEBI:58210"/>
    </ligand>
</feature>
<feature type="binding site" evidence="9">
    <location>
        <begin position="267"/>
        <end position="271"/>
    </location>
    <ligand>
        <name>FMN</name>
        <dbReference type="ChEBI" id="CHEBI:58210"/>
    </ligand>
</feature>
<comment type="similarity">
    <text evidence="5">Belongs to the FMN-dependent alpha-hydroxy acid dehydrogenase family.</text>
</comment>
<dbReference type="GO" id="GO:0010181">
    <property type="term" value="F:FMN binding"/>
    <property type="evidence" value="ECO:0007669"/>
    <property type="project" value="InterPro"/>
</dbReference>
<evidence type="ECO:0000256" key="2">
    <source>
        <dbReference type="ARBA" id="ARBA00022630"/>
    </source>
</evidence>
<organism evidence="11 12">
    <name type="scientific">Calorimonas adulescens</name>
    <dbReference type="NCBI Taxonomy" id="2606906"/>
    <lineage>
        <taxon>Bacteria</taxon>
        <taxon>Bacillati</taxon>
        <taxon>Bacillota</taxon>
        <taxon>Clostridia</taxon>
        <taxon>Thermoanaerobacterales</taxon>
        <taxon>Thermoanaerobacteraceae</taxon>
        <taxon>Calorimonas</taxon>
    </lineage>
</organism>
<dbReference type="AlphaFoldDB" id="A0A5D8QDA2"/>
<evidence type="ECO:0000313" key="12">
    <source>
        <dbReference type="Proteomes" id="UP000322976"/>
    </source>
</evidence>
<keyword evidence="2 9" id="KW-0285">Flavoprotein</keyword>
<evidence type="ECO:0000256" key="7">
    <source>
        <dbReference type="ARBA" id="ARBA00048754"/>
    </source>
</evidence>
<feature type="active site" description="Proton acceptor" evidence="8">
    <location>
        <position position="236"/>
    </location>
</feature>
<keyword evidence="4" id="KW-0560">Oxidoreductase</keyword>
<feature type="binding site" evidence="9">
    <location>
        <position position="212"/>
    </location>
    <ligand>
        <name>FMN</name>
        <dbReference type="ChEBI" id="CHEBI:58210"/>
    </ligand>
</feature>
<gene>
    <name evidence="11" type="ORF">FWJ32_09860</name>
</gene>
<proteinExistence type="inferred from homology"/>
<dbReference type="GO" id="GO:0016491">
    <property type="term" value="F:oxidoreductase activity"/>
    <property type="evidence" value="ECO:0007669"/>
    <property type="project" value="UniProtKB-KW"/>
</dbReference>
<dbReference type="EMBL" id="VTPS01000015">
    <property type="protein sequence ID" value="TZE81328.1"/>
    <property type="molecule type" value="Genomic_DNA"/>
</dbReference>
<feature type="domain" description="FMN hydroxy acid dehydrogenase" evidence="10">
    <location>
        <begin position="37"/>
        <end position="341"/>
    </location>
</feature>
<evidence type="ECO:0000313" key="11">
    <source>
        <dbReference type="EMBL" id="TZE81328.1"/>
    </source>
</evidence>
<dbReference type="PANTHER" id="PTHR10578">
    <property type="entry name" value="S -2-HYDROXY-ACID OXIDASE-RELATED"/>
    <property type="match status" value="1"/>
</dbReference>
<dbReference type="InterPro" id="IPR012133">
    <property type="entry name" value="Alpha-hydoxy_acid_DH_FMN"/>
</dbReference>
<dbReference type="CDD" id="cd02809">
    <property type="entry name" value="alpha_hydroxyacid_oxid_FMN"/>
    <property type="match status" value="1"/>
</dbReference>
<evidence type="ECO:0000256" key="5">
    <source>
        <dbReference type="ARBA" id="ARBA00024042"/>
    </source>
</evidence>
<dbReference type="Proteomes" id="UP000322976">
    <property type="component" value="Unassembled WGS sequence"/>
</dbReference>
<comment type="catalytic activity">
    <reaction evidence="7">
        <text>(S)-lactate + O2 = pyruvate + H2O2</text>
        <dbReference type="Rhea" id="RHEA:55868"/>
        <dbReference type="ChEBI" id="CHEBI:15361"/>
        <dbReference type="ChEBI" id="CHEBI:15379"/>
        <dbReference type="ChEBI" id="CHEBI:16240"/>
        <dbReference type="ChEBI" id="CHEBI:16651"/>
    </reaction>
    <physiologicalReaction direction="left-to-right" evidence="7">
        <dbReference type="Rhea" id="RHEA:55869"/>
    </physiologicalReaction>
</comment>
<dbReference type="PROSITE" id="PS51349">
    <property type="entry name" value="FMN_HYDROXY_ACID_DH_2"/>
    <property type="match status" value="1"/>
</dbReference>
<evidence type="ECO:0000256" key="6">
    <source>
        <dbReference type="ARBA" id="ARBA00029513"/>
    </source>
</evidence>
<keyword evidence="12" id="KW-1185">Reference proteome</keyword>
<dbReference type="InterPro" id="IPR013785">
    <property type="entry name" value="Aldolase_TIM"/>
</dbReference>
<accession>A0A5D8QDA2</accession>
<feature type="binding site" evidence="9">
    <location>
        <position position="236"/>
    </location>
    <ligand>
        <name>FMN</name>
        <dbReference type="ChEBI" id="CHEBI:58210"/>
    </ligand>
</feature>
<dbReference type="PANTHER" id="PTHR10578:SF107">
    <property type="entry name" value="2-HYDROXYACID OXIDASE 1"/>
    <property type="match status" value="1"/>
</dbReference>
<comment type="cofactor">
    <cofactor evidence="1">
        <name>FMN</name>
        <dbReference type="ChEBI" id="CHEBI:58210"/>
    </cofactor>
</comment>
<dbReference type="PIRSF" id="PIRSF000138">
    <property type="entry name" value="Al-hdrx_acd_dh"/>
    <property type="match status" value="1"/>
</dbReference>
<dbReference type="InterPro" id="IPR037396">
    <property type="entry name" value="FMN_HAD"/>
</dbReference>
<dbReference type="InterPro" id="IPR000262">
    <property type="entry name" value="FMN-dep_DH"/>
</dbReference>
<feature type="binding site" evidence="9">
    <location>
        <position position="239"/>
    </location>
    <ligand>
        <name>glyoxylate</name>
        <dbReference type="ChEBI" id="CHEBI:36655"/>
    </ligand>
</feature>